<sequence length="501" mass="54178">MGTGNGRAVLDVADEGPGLTAEQATRVVDRSYRTDHSRNRTGSANAGPGPALGRGARFRLTLPLAEEHRAPVAPREVRRQEPRRGLPSPERPAHGARETSMHPTTPDGDGSAANAGTMAELDDLLAELGAGQVESPQVVDDRVRALVDAITAGADVDRGSAPRGPAPLPVVAHGIDADGAFFDAFDPGRVRAVIDDSLDAAIVQDVLRRGGLGLDAGRLAEPVGAIRARYVEADAGHPVDPADPHHQVVRDLLADRPALTRLRHLVGDPDLDVPLPQAGAVIRFLDAYPRFWAALVPRITAIRFESRTADGRGGGLFNLQDDRVIYLSKLRATPPGAYVRLLVHETGHATFEAILLDGHRMPYELDTDQVRRLVGRTDPGTGRLARQVRGYWDAMSDPARTFYRAWLTLRADRGRHLLGLDLWQDPAGNRLSPDQRRGYQAGNFGEFCAEVFMQYAMGDLHPYVAAVLADHTTPADVRTAWRNAWHVLDAVAAPILGERAG</sequence>
<feature type="compositionally biased region" description="Basic and acidic residues" evidence="1">
    <location>
        <begin position="91"/>
        <end position="100"/>
    </location>
</feature>
<evidence type="ECO:0000313" key="3">
    <source>
        <dbReference type="Proteomes" id="UP000316628"/>
    </source>
</evidence>
<evidence type="ECO:0000256" key="1">
    <source>
        <dbReference type="SAM" id="MobiDB-lite"/>
    </source>
</evidence>
<dbReference type="EMBL" id="VFPP01000001">
    <property type="protein sequence ID" value="TQM78750.1"/>
    <property type="molecule type" value="Genomic_DNA"/>
</dbReference>
<feature type="compositionally biased region" description="Basic and acidic residues" evidence="1">
    <location>
        <begin position="65"/>
        <end position="84"/>
    </location>
</feature>
<keyword evidence="3" id="KW-1185">Reference proteome</keyword>
<name>A0A543J7F1_9PSEU</name>
<dbReference type="AlphaFoldDB" id="A0A543J7F1"/>
<dbReference type="InterPro" id="IPR036890">
    <property type="entry name" value="HATPase_C_sf"/>
</dbReference>
<dbReference type="SUPFAM" id="SSF55874">
    <property type="entry name" value="ATPase domain of HSP90 chaperone/DNA topoisomerase II/histidine kinase"/>
    <property type="match status" value="1"/>
</dbReference>
<gene>
    <name evidence="2" type="ORF">FHX81_1028</name>
</gene>
<proteinExistence type="predicted"/>
<feature type="region of interest" description="Disordered" evidence="1">
    <location>
        <begin position="1"/>
        <end position="115"/>
    </location>
</feature>
<accession>A0A543J7F1</accession>
<evidence type="ECO:0000313" key="2">
    <source>
        <dbReference type="EMBL" id="TQM78750.1"/>
    </source>
</evidence>
<dbReference type="Proteomes" id="UP000316628">
    <property type="component" value="Unassembled WGS sequence"/>
</dbReference>
<feature type="compositionally biased region" description="Low complexity" evidence="1">
    <location>
        <begin position="44"/>
        <end position="55"/>
    </location>
</feature>
<protein>
    <submittedName>
        <fullName evidence="2">Uncharacterized protein</fullName>
    </submittedName>
</protein>
<dbReference type="RefSeq" id="WP_170231847.1">
    <property type="nucleotide sequence ID" value="NZ_VFPP01000001.1"/>
</dbReference>
<comment type="caution">
    <text evidence="2">The sequence shown here is derived from an EMBL/GenBank/DDBJ whole genome shotgun (WGS) entry which is preliminary data.</text>
</comment>
<feature type="compositionally biased region" description="Basic and acidic residues" evidence="1">
    <location>
        <begin position="27"/>
        <end position="38"/>
    </location>
</feature>
<organism evidence="2 3">
    <name type="scientific">Saccharothrix saharensis</name>
    <dbReference type="NCBI Taxonomy" id="571190"/>
    <lineage>
        <taxon>Bacteria</taxon>
        <taxon>Bacillati</taxon>
        <taxon>Actinomycetota</taxon>
        <taxon>Actinomycetes</taxon>
        <taxon>Pseudonocardiales</taxon>
        <taxon>Pseudonocardiaceae</taxon>
        <taxon>Saccharothrix</taxon>
    </lineage>
</organism>
<reference evidence="2 3" key="1">
    <citation type="submission" date="2019-06" db="EMBL/GenBank/DDBJ databases">
        <title>Sequencing the genomes of 1000 actinobacteria strains.</title>
        <authorList>
            <person name="Klenk H.-P."/>
        </authorList>
    </citation>
    <scope>NUCLEOTIDE SEQUENCE [LARGE SCALE GENOMIC DNA]</scope>
    <source>
        <strain evidence="2 3">DSM 45456</strain>
    </source>
</reference>